<dbReference type="InterPro" id="IPR036736">
    <property type="entry name" value="ACP-like_sf"/>
</dbReference>
<feature type="region of interest" description="Disordered" evidence="3">
    <location>
        <begin position="78"/>
        <end position="98"/>
    </location>
</feature>
<dbReference type="Proteomes" id="UP000051221">
    <property type="component" value="Unassembled WGS sequence"/>
</dbReference>
<dbReference type="SUPFAM" id="SSF47336">
    <property type="entry name" value="ACP-like"/>
    <property type="match status" value="1"/>
</dbReference>
<dbReference type="InterPro" id="IPR009081">
    <property type="entry name" value="PP-bd_ACP"/>
</dbReference>
<name>A0A0Q2MDR2_VIBFU</name>
<evidence type="ECO:0000313" key="6">
    <source>
        <dbReference type="Proteomes" id="UP000051221"/>
    </source>
</evidence>
<protein>
    <submittedName>
        <fullName evidence="5">Aryl carrier protein</fullName>
    </submittedName>
</protein>
<keyword evidence="2" id="KW-0597">Phosphoprotein</keyword>
<dbReference type="InterPro" id="IPR006162">
    <property type="entry name" value="Ppantetheine_attach_site"/>
</dbReference>
<evidence type="ECO:0000256" key="1">
    <source>
        <dbReference type="ARBA" id="ARBA00022450"/>
    </source>
</evidence>
<reference evidence="5 6" key="1">
    <citation type="submission" date="2015-08" db="EMBL/GenBank/DDBJ databases">
        <title>Antibacterial properties of a collection of Vibrionaceae strains.</title>
        <authorList>
            <person name="Giubergia S."/>
        </authorList>
    </citation>
    <scope>NUCLEOTIDE SEQUENCE [LARGE SCALE GENOMIC DNA]</scope>
    <source>
        <strain evidence="5 6">S0821</strain>
    </source>
</reference>
<dbReference type="PROSITE" id="PS50075">
    <property type="entry name" value="CARRIER"/>
    <property type="match status" value="1"/>
</dbReference>
<dbReference type="Pfam" id="PF00550">
    <property type="entry name" value="PP-binding"/>
    <property type="match status" value="1"/>
</dbReference>
<dbReference type="RefSeq" id="WP_004725191.1">
    <property type="nucleotide sequence ID" value="NZ_CP035696.1"/>
</dbReference>
<gene>
    <name evidence="5" type="ORF">AMR76_11205</name>
</gene>
<comment type="caution">
    <text evidence="5">The sequence shown here is derived from an EMBL/GenBank/DDBJ whole genome shotgun (WGS) entry which is preliminary data.</text>
</comment>
<accession>A0A0Q2MDR2</accession>
<organism evidence="5 6">
    <name type="scientific">Vibrio furnissii</name>
    <dbReference type="NCBI Taxonomy" id="29494"/>
    <lineage>
        <taxon>Bacteria</taxon>
        <taxon>Pseudomonadati</taxon>
        <taxon>Pseudomonadota</taxon>
        <taxon>Gammaproteobacteria</taxon>
        <taxon>Vibrionales</taxon>
        <taxon>Vibrionaceae</taxon>
        <taxon>Vibrio</taxon>
    </lineage>
</organism>
<dbReference type="EMBL" id="LKHS01000009">
    <property type="protein sequence ID" value="KQH85842.1"/>
    <property type="molecule type" value="Genomic_DNA"/>
</dbReference>
<feature type="compositionally biased region" description="Polar residues" evidence="3">
    <location>
        <begin position="89"/>
        <end position="98"/>
    </location>
</feature>
<evidence type="ECO:0000259" key="4">
    <source>
        <dbReference type="PROSITE" id="PS50075"/>
    </source>
</evidence>
<proteinExistence type="predicted"/>
<dbReference type="Gene3D" id="1.10.1200.10">
    <property type="entry name" value="ACP-like"/>
    <property type="match status" value="1"/>
</dbReference>
<sequence length="98" mass="10848">MVDAKQLVINEVTQALALPSHDFNFDTNLYEIGLHSLLILRLSERFSAACGHYIGYLPLASQPTLNEWISLVQHAQNISSDPHAPAQPTRISPQGIRS</sequence>
<feature type="domain" description="Carrier" evidence="4">
    <location>
        <begin position="1"/>
        <end position="76"/>
    </location>
</feature>
<keyword evidence="6" id="KW-1185">Reference proteome</keyword>
<dbReference type="AlphaFoldDB" id="A0A0Q2MDR2"/>
<keyword evidence="1" id="KW-0596">Phosphopantetheine</keyword>
<evidence type="ECO:0000256" key="2">
    <source>
        <dbReference type="ARBA" id="ARBA00022553"/>
    </source>
</evidence>
<dbReference type="InParanoid" id="A0A0Q2MDR2"/>
<evidence type="ECO:0000256" key="3">
    <source>
        <dbReference type="SAM" id="MobiDB-lite"/>
    </source>
</evidence>
<dbReference type="PROSITE" id="PS00012">
    <property type="entry name" value="PHOSPHOPANTETHEINE"/>
    <property type="match status" value="1"/>
</dbReference>
<evidence type="ECO:0000313" key="5">
    <source>
        <dbReference type="EMBL" id="KQH85842.1"/>
    </source>
</evidence>